<feature type="coiled-coil region" evidence="14">
    <location>
        <begin position="254"/>
        <end position="281"/>
    </location>
</feature>
<keyword evidence="9" id="KW-0067">ATP-binding</keyword>
<sequence>MLALFKTIREAIAHWWSEFTLQTKLLAVATLVVSLVMSGLTFWAINTIQQDARLNDTRFGRDLGLLLAANVAPLIADKNLTSVAQFSQRFYSSTSSVRYMLYADETGKIFFGIPFWEPEVETSLTIKRRIQLPEDYAADVDKPMVRQHRTPDGEVTDVFVPLIVEGKNLGVLAIGINPNPAAVISTNFTRDITIAVFITIWVMVILAGVINALTITKPIKELLAGVKQIAAGNFKQRIDLPLGGELGELILNFNEMAERLERYAEQNIEELTAEKAKLETLVSTIADGAVLIDNNMQVILDNPTARRIFAWEGVDVVGKNVLHYLPTAVQMEITHPLSEMAAGKCESAEFRITFNQPTKRTIRILLTTVLNQQRESIKGIAITVQDITREVELNEAKSQFISNVSHELRTPLFNIKSFIETLHEYGEDLSSAQRQEFLETVNYETDRLTRLVNDVLDLSKLESGRRYNLDGVDLGQAIEQTLRTYQLNARDKGIELLQEVASKLPLVVGNYDLLLQVLANLVGNALKFTQAGGKVAIRAYQLDLQHSGDRTQQVRIEISDTGIGVAPEDQHAIFDRFFRVENRVHTLEGTGLGLSIVRNIIEKHRSQVHVVSEVGVGTTFWFDLAVFEEPSLAHTISQAQLGN</sequence>
<dbReference type="GO" id="GO:0016020">
    <property type="term" value="C:membrane"/>
    <property type="evidence" value="ECO:0007669"/>
    <property type="project" value="UniProtKB-SubCell"/>
</dbReference>
<comment type="function">
    <text evidence="13">Photoreceptor which exists in two forms that are reversibly interconvertible by light: the R form that absorbs maximally in the red region of the spectrum and the FR form that absorbs maximally in the far-red region.</text>
</comment>
<evidence type="ECO:0000256" key="12">
    <source>
        <dbReference type="ARBA" id="ARBA00023136"/>
    </source>
</evidence>
<dbReference type="CDD" id="cd00130">
    <property type="entry name" value="PAS"/>
    <property type="match status" value="1"/>
</dbReference>
<dbReference type="GO" id="GO:0030295">
    <property type="term" value="F:protein kinase activator activity"/>
    <property type="evidence" value="ECO:0007669"/>
    <property type="project" value="TreeGrafter"/>
</dbReference>
<dbReference type="CDD" id="cd06225">
    <property type="entry name" value="HAMP"/>
    <property type="match status" value="1"/>
</dbReference>
<keyword evidence="11" id="KW-0902">Two-component regulatory system</keyword>
<keyword evidence="4" id="KW-0597">Phosphoprotein</keyword>
<dbReference type="InterPro" id="IPR004358">
    <property type="entry name" value="Sig_transdc_His_kin-like_C"/>
</dbReference>
<evidence type="ECO:0000259" key="16">
    <source>
        <dbReference type="PROSITE" id="PS50109"/>
    </source>
</evidence>
<keyword evidence="7" id="KW-0547">Nucleotide-binding</keyword>
<evidence type="ECO:0000256" key="7">
    <source>
        <dbReference type="ARBA" id="ARBA00022741"/>
    </source>
</evidence>
<evidence type="ECO:0000256" key="3">
    <source>
        <dbReference type="ARBA" id="ARBA00012438"/>
    </source>
</evidence>
<dbReference type="SUPFAM" id="SSF158472">
    <property type="entry name" value="HAMP domain-like"/>
    <property type="match status" value="1"/>
</dbReference>
<evidence type="ECO:0000256" key="2">
    <source>
        <dbReference type="ARBA" id="ARBA00004141"/>
    </source>
</evidence>
<dbReference type="SMART" id="SM00091">
    <property type="entry name" value="PAS"/>
    <property type="match status" value="1"/>
</dbReference>
<dbReference type="FunFam" id="3.30.565.10:FF:000006">
    <property type="entry name" value="Sensor histidine kinase WalK"/>
    <property type="match status" value="1"/>
</dbReference>
<dbReference type="GO" id="GO:0000155">
    <property type="term" value="F:phosphorelay sensor kinase activity"/>
    <property type="evidence" value="ECO:0007669"/>
    <property type="project" value="InterPro"/>
</dbReference>
<reference evidence="19" key="1">
    <citation type="submission" date="2020-09" db="EMBL/GenBank/DDBJ databases">
        <title>Iningainema tapete sp. nov. (Scytonemataceae, Cyanobacteria) from greenhouses in central Florida (USA) produces two types of nodularin with biosynthetic potential for microcystin-LR and anabaenopeptins.</title>
        <authorList>
            <person name="Berthold D.E."/>
            <person name="Lefler F.W."/>
            <person name="Huang I.-S."/>
            <person name="Abdulla H."/>
            <person name="Zimba P.V."/>
            <person name="Laughinghouse H.D. IV."/>
        </authorList>
    </citation>
    <scope>NUCLEOTIDE SEQUENCE</scope>
    <source>
        <strain evidence="19">BLCCT55</strain>
    </source>
</reference>
<feature type="domain" description="Histidine kinase" evidence="16">
    <location>
        <begin position="403"/>
        <end position="628"/>
    </location>
</feature>
<dbReference type="FunFam" id="1.10.287.130:FF:000001">
    <property type="entry name" value="Two-component sensor histidine kinase"/>
    <property type="match status" value="1"/>
</dbReference>
<dbReference type="InterPro" id="IPR036097">
    <property type="entry name" value="HisK_dim/P_sf"/>
</dbReference>
<dbReference type="PANTHER" id="PTHR42878:SF7">
    <property type="entry name" value="SENSOR HISTIDINE KINASE GLRK"/>
    <property type="match status" value="1"/>
</dbReference>
<keyword evidence="14" id="KW-0175">Coiled coil</keyword>
<dbReference type="InterPro" id="IPR035965">
    <property type="entry name" value="PAS-like_dom_sf"/>
</dbReference>
<dbReference type="EC" id="2.7.13.3" evidence="3"/>
<proteinExistence type="predicted"/>
<dbReference type="SMART" id="SM00388">
    <property type="entry name" value="HisKA"/>
    <property type="match status" value="1"/>
</dbReference>
<evidence type="ECO:0000256" key="1">
    <source>
        <dbReference type="ARBA" id="ARBA00000085"/>
    </source>
</evidence>
<dbReference type="NCBIfam" id="NF045911">
    <property type="entry name" value="TCSHisKinNblS"/>
    <property type="match status" value="1"/>
</dbReference>
<evidence type="ECO:0000256" key="8">
    <source>
        <dbReference type="ARBA" id="ARBA00022777"/>
    </source>
</evidence>
<dbReference type="GO" id="GO:0005524">
    <property type="term" value="F:ATP binding"/>
    <property type="evidence" value="ECO:0007669"/>
    <property type="project" value="UniProtKB-KW"/>
</dbReference>
<dbReference type="GO" id="GO:0000156">
    <property type="term" value="F:phosphorelay response regulator activity"/>
    <property type="evidence" value="ECO:0007669"/>
    <property type="project" value="TreeGrafter"/>
</dbReference>
<dbReference type="Gene3D" id="3.30.450.20">
    <property type="entry name" value="PAS domain"/>
    <property type="match status" value="1"/>
</dbReference>
<dbReference type="SMART" id="SM00387">
    <property type="entry name" value="HATPase_c"/>
    <property type="match status" value="1"/>
</dbReference>
<evidence type="ECO:0000259" key="17">
    <source>
        <dbReference type="PROSITE" id="PS50112"/>
    </source>
</evidence>
<dbReference type="NCBIfam" id="TIGR00229">
    <property type="entry name" value="sensory_box"/>
    <property type="match status" value="1"/>
</dbReference>
<dbReference type="Gene3D" id="1.10.287.130">
    <property type="match status" value="1"/>
</dbReference>
<dbReference type="Pfam" id="PF00989">
    <property type="entry name" value="PAS"/>
    <property type="match status" value="1"/>
</dbReference>
<dbReference type="Gene3D" id="3.30.565.10">
    <property type="entry name" value="Histidine kinase-like ATPase, C-terminal domain"/>
    <property type="match status" value="1"/>
</dbReference>
<dbReference type="SUPFAM" id="SSF47384">
    <property type="entry name" value="Homodimeric domain of signal transducing histidine kinase"/>
    <property type="match status" value="1"/>
</dbReference>
<evidence type="ECO:0000256" key="10">
    <source>
        <dbReference type="ARBA" id="ARBA00022989"/>
    </source>
</evidence>
<dbReference type="Pfam" id="PF00512">
    <property type="entry name" value="HisKA"/>
    <property type="match status" value="1"/>
</dbReference>
<keyword evidence="5" id="KW-0808">Transferase</keyword>
<keyword evidence="8" id="KW-0418">Kinase</keyword>
<dbReference type="InterPro" id="IPR003661">
    <property type="entry name" value="HisK_dim/P_dom"/>
</dbReference>
<feature type="transmembrane region" description="Helical" evidence="15">
    <location>
        <begin position="25"/>
        <end position="45"/>
    </location>
</feature>
<dbReference type="Pfam" id="PF02518">
    <property type="entry name" value="HATPase_c"/>
    <property type="match status" value="1"/>
</dbReference>
<comment type="subcellular location">
    <subcellularLocation>
        <location evidence="2">Membrane</location>
        <topology evidence="2">Multi-pass membrane protein</topology>
    </subcellularLocation>
</comment>
<dbReference type="SUPFAM" id="SSF55874">
    <property type="entry name" value="ATPase domain of HSP90 chaperone/DNA topoisomerase II/histidine kinase"/>
    <property type="match status" value="1"/>
</dbReference>
<keyword evidence="12 15" id="KW-0472">Membrane</keyword>
<dbReference type="RefSeq" id="WP_190838046.1">
    <property type="nucleotide sequence ID" value="NZ_CAWPPI010000126.1"/>
</dbReference>
<feature type="domain" description="HAMP" evidence="18">
    <location>
        <begin position="213"/>
        <end position="265"/>
    </location>
</feature>
<evidence type="ECO:0000256" key="15">
    <source>
        <dbReference type="SAM" id="Phobius"/>
    </source>
</evidence>
<dbReference type="AlphaFoldDB" id="A0A8J6XXR3"/>
<dbReference type="PANTHER" id="PTHR42878">
    <property type="entry name" value="TWO-COMPONENT HISTIDINE KINASE"/>
    <property type="match status" value="1"/>
</dbReference>
<dbReference type="GO" id="GO:0006355">
    <property type="term" value="P:regulation of DNA-templated transcription"/>
    <property type="evidence" value="ECO:0007669"/>
    <property type="project" value="InterPro"/>
</dbReference>
<evidence type="ECO:0000256" key="13">
    <source>
        <dbReference type="ARBA" id="ARBA00055745"/>
    </source>
</evidence>
<evidence type="ECO:0000256" key="9">
    <source>
        <dbReference type="ARBA" id="ARBA00022840"/>
    </source>
</evidence>
<keyword evidence="6 15" id="KW-0812">Transmembrane</keyword>
<gene>
    <name evidence="19" type="ORF">ICL16_41840</name>
</gene>
<dbReference type="SUPFAM" id="SSF55785">
    <property type="entry name" value="PYP-like sensor domain (PAS domain)"/>
    <property type="match status" value="1"/>
</dbReference>
<evidence type="ECO:0000256" key="5">
    <source>
        <dbReference type="ARBA" id="ARBA00022679"/>
    </source>
</evidence>
<dbReference type="InterPro" id="IPR000014">
    <property type="entry name" value="PAS"/>
</dbReference>
<dbReference type="InterPro" id="IPR050351">
    <property type="entry name" value="BphY/WalK/GraS-like"/>
</dbReference>
<organism evidence="19 20">
    <name type="scientific">Iningainema tapete BLCC-T55</name>
    <dbReference type="NCBI Taxonomy" id="2748662"/>
    <lineage>
        <taxon>Bacteria</taxon>
        <taxon>Bacillati</taxon>
        <taxon>Cyanobacteriota</taxon>
        <taxon>Cyanophyceae</taxon>
        <taxon>Nostocales</taxon>
        <taxon>Scytonemataceae</taxon>
        <taxon>Iningainema tapete</taxon>
    </lineage>
</organism>
<dbReference type="GO" id="GO:0007234">
    <property type="term" value="P:osmosensory signaling via phosphorelay pathway"/>
    <property type="evidence" value="ECO:0007669"/>
    <property type="project" value="TreeGrafter"/>
</dbReference>
<dbReference type="InterPro" id="IPR003660">
    <property type="entry name" value="HAMP_dom"/>
</dbReference>
<dbReference type="InterPro" id="IPR005467">
    <property type="entry name" value="His_kinase_dom"/>
</dbReference>
<dbReference type="PRINTS" id="PR00344">
    <property type="entry name" value="BCTRLSENSOR"/>
</dbReference>
<name>A0A8J6XXR3_9CYAN</name>
<evidence type="ECO:0000256" key="14">
    <source>
        <dbReference type="SAM" id="Coils"/>
    </source>
</evidence>
<dbReference type="InterPro" id="IPR003594">
    <property type="entry name" value="HATPase_dom"/>
</dbReference>
<evidence type="ECO:0000259" key="18">
    <source>
        <dbReference type="PROSITE" id="PS50885"/>
    </source>
</evidence>
<dbReference type="CDD" id="cd00082">
    <property type="entry name" value="HisKA"/>
    <property type="match status" value="1"/>
</dbReference>
<evidence type="ECO:0000256" key="4">
    <source>
        <dbReference type="ARBA" id="ARBA00022553"/>
    </source>
</evidence>
<dbReference type="SMART" id="SM00304">
    <property type="entry name" value="HAMP"/>
    <property type="match status" value="1"/>
</dbReference>
<dbReference type="PROSITE" id="PS50885">
    <property type="entry name" value="HAMP"/>
    <property type="match status" value="1"/>
</dbReference>
<dbReference type="InterPro" id="IPR013767">
    <property type="entry name" value="PAS_fold"/>
</dbReference>
<feature type="transmembrane region" description="Helical" evidence="15">
    <location>
        <begin position="192"/>
        <end position="213"/>
    </location>
</feature>
<evidence type="ECO:0000313" key="19">
    <source>
        <dbReference type="EMBL" id="MBD2778417.1"/>
    </source>
</evidence>
<comment type="catalytic activity">
    <reaction evidence="1">
        <text>ATP + protein L-histidine = ADP + protein N-phospho-L-histidine.</text>
        <dbReference type="EC" id="2.7.13.3"/>
    </reaction>
</comment>
<dbReference type="PROSITE" id="PS50109">
    <property type="entry name" value="HIS_KIN"/>
    <property type="match status" value="1"/>
</dbReference>
<keyword evidence="20" id="KW-1185">Reference proteome</keyword>
<dbReference type="Pfam" id="PF00672">
    <property type="entry name" value="HAMP"/>
    <property type="match status" value="1"/>
</dbReference>
<dbReference type="Gene3D" id="6.10.340.10">
    <property type="match status" value="1"/>
</dbReference>
<feature type="domain" description="PAS" evidence="17">
    <location>
        <begin position="274"/>
        <end position="336"/>
    </location>
</feature>
<evidence type="ECO:0000256" key="6">
    <source>
        <dbReference type="ARBA" id="ARBA00022692"/>
    </source>
</evidence>
<keyword evidence="10 15" id="KW-1133">Transmembrane helix</keyword>
<dbReference type="EMBL" id="JACXAE010000126">
    <property type="protein sequence ID" value="MBD2778417.1"/>
    <property type="molecule type" value="Genomic_DNA"/>
</dbReference>
<evidence type="ECO:0000256" key="11">
    <source>
        <dbReference type="ARBA" id="ARBA00023012"/>
    </source>
</evidence>
<dbReference type="Proteomes" id="UP000629098">
    <property type="component" value="Unassembled WGS sequence"/>
</dbReference>
<accession>A0A8J6XXR3</accession>
<comment type="caution">
    <text evidence="19">The sequence shown here is derived from an EMBL/GenBank/DDBJ whole genome shotgun (WGS) entry which is preliminary data.</text>
</comment>
<dbReference type="PROSITE" id="PS50112">
    <property type="entry name" value="PAS"/>
    <property type="match status" value="1"/>
</dbReference>
<protein>
    <recommendedName>
        <fullName evidence="3">histidine kinase</fullName>
        <ecNumber evidence="3">2.7.13.3</ecNumber>
    </recommendedName>
</protein>
<dbReference type="InterPro" id="IPR036890">
    <property type="entry name" value="HATPase_C_sf"/>
</dbReference>
<evidence type="ECO:0000313" key="20">
    <source>
        <dbReference type="Proteomes" id="UP000629098"/>
    </source>
</evidence>